<evidence type="ECO:0000313" key="5">
    <source>
        <dbReference type="Proteomes" id="UP000504636"/>
    </source>
</evidence>
<reference evidence="4 6" key="1">
    <citation type="journal article" date="2020" name="Stud. Mycol.">
        <title>101 Dothideomycetes genomes: a test case for predicting lifestyles and emergence of pathogens.</title>
        <authorList>
            <person name="Haridas S."/>
            <person name="Albert R."/>
            <person name="Binder M."/>
            <person name="Bloem J."/>
            <person name="Labutti K."/>
            <person name="Salamov A."/>
            <person name="Andreopoulos B."/>
            <person name="Baker S."/>
            <person name="Barry K."/>
            <person name="Bills G."/>
            <person name="Bluhm B."/>
            <person name="Cannon C."/>
            <person name="Castanera R."/>
            <person name="Culley D."/>
            <person name="Daum C."/>
            <person name="Ezra D."/>
            <person name="Gonzalez J."/>
            <person name="Henrissat B."/>
            <person name="Kuo A."/>
            <person name="Liang C."/>
            <person name="Lipzen A."/>
            <person name="Lutzoni F."/>
            <person name="Magnuson J."/>
            <person name="Mondo S."/>
            <person name="Nolan M."/>
            <person name="Ohm R."/>
            <person name="Pangilinan J."/>
            <person name="Park H.-J."/>
            <person name="Ramirez L."/>
            <person name="Alfaro M."/>
            <person name="Sun H."/>
            <person name="Tritt A."/>
            <person name="Yoshinaga Y."/>
            <person name="Zwiers L.-H."/>
            <person name="Turgeon B."/>
            <person name="Goodwin S."/>
            <person name="Spatafora J."/>
            <person name="Crous P."/>
            <person name="Grigoriev I."/>
        </authorList>
    </citation>
    <scope>NUCLEOTIDE SEQUENCE</scope>
    <source>
        <strain evidence="4 6">CBS 304.34</strain>
    </source>
</reference>
<dbReference type="InterPro" id="IPR008584">
    <property type="entry name" value="CXXC_Zn-binding_euk"/>
</dbReference>
<protein>
    <submittedName>
        <fullName evidence="4 6">DUF866-domain-containing protein</fullName>
    </submittedName>
</protein>
<gene>
    <name evidence="4 6" type="ORF">BDZ99DRAFT_446033</name>
</gene>
<evidence type="ECO:0000313" key="6">
    <source>
        <dbReference type="RefSeq" id="XP_033575480.1"/>
    </source>
</evidence>
<sequence>MLALALTADLSGVTDLRPDDTEDKPFFYTFKVQCTSCRETHPNWVSVSRFEMNEQSGSKGEANFVWRCKNCKREHSANIKEAPKSYPLSSPPRIQNIIEFDCRGLEFVEFKADGDWLATGLESNTKFTAIDLSEGDWYDYDEKANDEVSIKDLKWQIRRA</sequence>
<keyword evidence="3" id="KW-0862">Zinc</keyword>
<dbReference type="AlphaFoldDB" id="A0A6A6YI50"/>
<dbReference type="GO" id="GO:0008270">
    <property type="term" value="F:zinc ion binding"/>
    <property type="evidence" value="ECO:0007669"/>
    <property type="project" value="TreeGrafter"/>
</dbReference>
<proteinExistence type="inferred from homology"/>
<organism evidence="4">
    <name type="scientific">Mytilinidion resinicola</name>
    <dbReference type="NCBI Taxonomy" id="574789"/>
    <lineage>
        <taxon>Eukaryota</taxon>
        <taxon>Fungi</taxon>
        <taxon>Dikarya</taxon>
        <taxon>Ascomycota</taxon>
        <taxon>Pezizomycotina</taxon>
        <taxon>Dothideomycetes</taxon>
        <taxon>Pleosporomycetidae</taxon>
        <taxon>Mytilinidiales</taxon>
        <taxon>Mytilinidiaceae</taxon>
        <taxon>Mytilinidion</taxon>
    </lineage>
</organism>
<dbReference type="Proteomes" id="UP000504636">
    <property type="component" value="Unplaced"/>
</dbReference>
<dbReference type="RefSeq" id="XP_033575480.1">
    <property type="nucleotide sequence ID" value="XM_033717953.1"/>
</dbReference>
<dbReference type="OrthoDB" id="10248838at2759"/>
<keyword evidence="5" id="KW-1185">Reference proteome</keyword>
<reference evidence="6" key="2">
    <citation type="submission" date="2020-04" db="EMBL/GenBank/DDBJ databases">
        <authorList>
            <consortium name="NCBI Genome Project"/>
        </authorList>
    </citation>
    <scope>NUCLEOTIDE SEQUENCE</scope>
    <source>
        <strain evidence="6">CBS 304.34</strain>
    </source>
</reference>
<accession>A0A6A6YI50</accession>
<dbReference type="EMBL" id="MU003703">
    <property type="protein sequence ID" value="KAF2808516.1"/>
    <property type="molecule type" value="Genomic_DNA"/>
</dbReference>
<dbReference type="GeneID" id="54458846"/>
<evidence type="ECO:0000256" key="1">
    <source>
        <dbReference type="ARBA" id="ARBA00007818"/>
    </source>
</evidence>
<keyword evidence="2" id="KW-0479">Metal-binding</keyword>
<dbReference type="PANTHER" id="PTHR12857">
    <property type="entry name" value="CXXC MOTIF CONTAINING ZINC BINDING PROTEIN"/>
    <property type="match status" value="1"/>
</dbReference>
<dbReference type="SUPFAM" id="SSF141678">
    <property type="entry name" value="MAL13P1.257-like"/>
    <property type="match status" value="1"/>
</dbReference>
<name>A0A6A6YI50_9PEZI</name>
<evidence type="ECO:0000256" key="3">
    <source>
        <dbReference type="ARBA" id="ARBA00022833"/>
    </source>
</evidence>
<evidence type="ECO:0000313" key="4">
    <source>
        <dbReference type="EMBL" id="KAF2808516.1"/>
    </source>
</evidence>
<reference evidence="6" key="3">
    <citation type="submission" date="2025-04" db="UniProtKB">
        <authorList>
            <consortium name="RefSeq"/>
        </authorList>
    </citation>
    <scope>IDENTIFICATION</scope>
    <source>
        <strain evidence="6">CBS 304.34</strain>
    </source>
</reference>
<evidence type="ECO:0000256" key="2">
    <source>
        <dbReference type="ARBA" id="ARBA00022723"/>
    </source>
</evidence>
<dbReference type="PANTHER" id="PTHR12857:SF0">
    <property type="entry name" value="CXXC MOTIF CONTAINING ZINC BINDING PROTEIN"/>
    <property type="match status" value="1"/>
</dbReference>
<dbReference type="Pfam" id="PF05907">
    <property type="entry name" value="CXXC_Zn-b_euk"/>
    <property type="match status" value="1"/>
</dbReference>
<comment type="similarity">
    <text evidence="1">Belongs to the UPF0587 family.</text>
</comment>